<feature type="compositionally biased region" description="Low complexity" evidence="1">
    <location>
        <begin position="281"/>
        <end position="293"/>
    </location>
</feature>
<evidence type="ECO:0000256" key="1">
    <source>
        <dbReference type="SAM" id="MobiDB-lite"/>
    </source>
</evidence>
<protein>
    <recommendedName>
        <fullName evidence="4">Altered inheritance of mitochondria protein 21</fullName>
    </recommendedName>
</protein>
<feature type="region of interest" description="Disordered" evidence="1">
    <location>
        <begin position="475"/>
        <end position="522"/>
    </location>
</feature>
<sequence length="522" mass="56334">MILTIKRPGQDSDVPKVPSSRPRRSESSGLPKLEIPAVPSTRPKPKDDGSTKSSEGSVEADAPPVPAVPATRPRKAATVDNIAANSTVEPPPKTPTYQNVLDIYAQTPEQTKEVERESVPKNEEIDSVGKDVRSLEAANETGCPEPISSVPAQANETAKEITVDENRDQTSGIAETVGNDSDEAKGEQSPEQESPVIKEKIDCSSHGPEPLGNEESTTDADEQSPQLNVSIPDPASNLNVLEPADDGTPKTSSDVSLGISPRSSTESNKPAVPKKPSSKIAAFQQMLAQRQQQDMGMFKPKPPLPTKRPSQAADDSEPSDPGSQHARKPLVGFPLPGMAFPGISVPGMPFAKPENDDATDHVTDVRKERAKGPRGRKLPSRVKDIIEVNDETLGNKLNILVTTSWGIDLRKLVKSDDELRNHPLLPVDEVKDSDGSSTEAEETGNLKEEQHENIVHDEYTEDVNEGRPDLEVEDVGIRTSKEPASPSLVEVDPKNDVHDLKLEGLAPITSKSQDSEYSLEKN</sequence>
<feature type="region of interest" description="Disordered" evidence="1">
    <location>
        <begin position="426"/>
        <end position="451"/>
    </location>
</feature>
<reference evidence="2" key="2">
    <citation type="submission" date="2021-01" db="EMBL/GenBank/DDBJ databases">
        <authorList>
            <person name="Schikora-Tamarit M.A."/>
        </authorList>
    </citation>
    <scope>NUCLEOTIDE SEQUENCE</scope>
    <source>
        <strain evidence="2">NCAIM Y.01608</strain>
    </source>
</reference>
<reference evidence="2" key="1">
    <citation type="journal article" date="2021" name="Open Biol.">
        <title>Shared evolutionary footprints suggest mitochondrial oxidative damage underlies multiple complex I losses in fungi.</title>
        <authorList>
            <person name="Schikora-Tamarit M.A."/>
            <person name="Marcet-Houben M."/>
            <person name="Nosek J."/>
            <person name="Gabaldon T."/>
        </authorList>
    </citation>
    <scope>NUCLEOTIDE SEQUENCE</scope>
    <source>
        <strain evidence="2">NCAIM Y.01608</strain>
    </source>
</reference>
<organism evidence="2 3">
    <name type="scientific">Ogataea polymorpha</name>
    <dbReference type="NCBI Taxonomy" id="460523"/>
    <lineage>
        <taxon>Eukaryota</taxon>
        <taxon>Fungi</taxon>
        <taxon>Dikarya</taxon>
        <taxon>Ascomycota</taxon>
        <taxon>Saccharomycotina</taxon>
        <taxon>Pichiomycetes</taxon>
        <taxon>Pichiales</taxon>
        <taxon>Pichiaceae</taxon>
        <taxon>Ogataea</taxon>
    </lineage>
</organism>
<dbReference type="EMBL" id="JAEUBD010000983">
    <property type="protein sequence ID" value="KAH3669869.1"/>
    <property type="molecule type" value="Genomic_DNA"/>
</dbReference>
<feature type="compositionally biased region" description="Basic and acidic residues" evidence="1">
    <location>
        <begin position="353"/>
        <end position="371"/>
    </location>
</feature>
<dbReference type="Proteomes" id="UP000788993">
    <property type="component" value="Unassembled WGS sequence"/>
</dbReference>
<evidence type="ECO:0000313" key="2">
    <source>
        <dbReference type="EMBL" id="KAH3669869.1"/>
    </source>
</evidence>
<dbReference type="AlphaFoldDB" id="A0A9P8PEN3"/>
<feature type="compositionally biased region" description="Basic and acidic residues" evidence="1">
    <location>
        <begin position="157"/>
        <end position="168"/>
    </location>
</feature>
<name>A0A9P8PEN3_9ASCO</name>
<comment type="caution">
    <text evidence="2">The sequence shown here is derived from an EMBL/GenBank/DDBJ whole genome shotgun (WGS) entry which is preliminary data.</text>
</comment>
<accession>A0A9P8PEN3</accession>
<gene>
    <name evidence="2" type="ORF">OGATHE_002681</name>
</gene>
<feature type="compositionally biased region" description="Basic and acidic residues" evidence="1">
    <location>
        <begin position="491"/>
        <end position="502"/>
    </location>
</feature>
<feature type="compositionally biased region" description="Polar residues" evidence="1">
    <location>
        <begin position="249"/>
        <end position="268"/>
    </location>
</feature>
<evidence type="ECO:0000313" key="3">
    <source>
        <dbReference type="Proteomes" id="UP000788993"/>
    </source>
</evidence>
<feature type="compositionally biased region" description="Basic and acidic residues" evidence="1">
    <location>
        <begin position="110"/>
        <end position="134"/>
    </location>
</feature>
<feature type="region of interest" description="Disordered" evidence="1">
    <location>
        <begin position="1"/>
        <end position="377"/>
    </location>
</feature>
<evidence type="ECO:0008006" key="4">
    <source>
        <dbReference type="Google" id="ProtNLM"/>
    </source>
</evidence>
<proteinExistence type="predicted"/>
<keyword evidence="3" id="KW-1185">Reference proteome</keyword>